<evidence type="ECO:0000256" key="1">
    <source>
        <dbReference type="SAM" id="Phobius"/>
    </source>
</evidence>
<keyword evidence="1" id="KW-0812">Transmembrane</keyword>
<accession>A0A0B0PX31</accession>
<evidence type="ECO:0000313" key="3">
    <source>
        <dbReference type="Proteomes" id="UP000032142"/>
    </source>
</evidence>
<keyword evidence="1" id="KW-0472">Membrane</keyword>
<evidence type="ECO:0000313" key="2">
    <source>
        <dbReference type="EMBL" id="KHG29590.1"/>
    </source>
</evidence>
<gene>
    <name evidence="2" type="ORF">F383_14937</name>
</gene>
<organism evidence="2 3">
    <name type="scientific">Gossypium arboreum</name>
    <name type="common">Tree cotton</name>
    <name type="synonym">Gossypium nanking</name>
    <dbReference type="NCBI Taxonomy" id="29729"/>
    <lineage>
        <taxon>Eukaryota</taxon>
        <taxon>Viridiplantae</taxon>
        <taxon>Streptophyta</taxon>
        <taxon>Embryophyta</taxon>
        <taxon>Tracheophyta</taxon>
        <taxon>Spermatophyta</taxon>
        <taxon>Magnoliopsida</taxon>
        <taxon>eudicotyledons</taxon>
        <taxon>Gunneridae</taxon>
        <taxon>Pentapetalae</taxon>
        <taxon>rosids</taxon>
        <taxon>malvids</taxon>
        <taxon>Malvales</taxon>
        <taxon>Malvaceae</taxon>
        <taxon>Malvoideae</taxon>
        <taxon>Gossypium</taxon>
    </lineage>
</organism>
<reference evidence="3" key="1">
    <citation type="submission" date="2014-09" db="EMBL/GenBank/DDBJ databases">
        <authorList>
            <person name="Mudge J."/>
            <person name="Ramaraj T."/>
            <person name="Lindquist I.E."/>
            <person name="Bharti A.K."/>
            <person name="Sundararajan A."/>
            <person name="Cameron C.T."/>
            <person name="Woodward J.E."/>
            <person name="May G.D."/>
            <person name="Brubaker C."/>
            <person name="Broadhvest J."/>
            <person name="Wilkins T.A."/>
        </authorList>
    </citation>
    <scope>NUCLEOTIDE SEQUENCE</scope>
    <source>
        <strain evidence="3">cv. AKA8401</strain>
    </source>
</reference>
<name>A0A0B0PX31_GOSAR</name>
<feature type="transmembrane region" description="Helical" evidence="1">
    <location>
        <begin position="21"/>
        <end position="40"/>
    </location>
</feature>
<dbReference type="Proteomes" id="UP000032142">
    <property type="component" value="Unassembled WGS sequence"/>
</dbReference>
<sequence length="47" mass="5366">MTQVRMRLSKLTRTRGSSANVVTLLIILLVLLKLCIYGTYRLRSLSI</sequence>
<dbReference type="AlphaFoldDB" id="A0A0B0PX31"/>
<dbReference type="EMBL" id="KN450670">
    <property type="protein sequence ID" value="KHG29590.1"/>
    <property type="molecule type" value="Genomic_DNA"/>
</dbReference>
<keyword evidence="3" id="KW-1185">Reference proteome</keyword>
<proteinExistence type="predicted"/>
<keyword evidence="1" id="KW-1133">Transmembrane helix</keyword>
<protein>
    <submittedName>
        <fullName evidence="2">Uncharacterized protein</fullName>
    </submittedName>
</protein>